<accession>A0A829PFG2</accession>
<sequence length="329" mass="34691">MNPRSILVLVQRFFSEGPSRKVLRRRLVALSVLPALLLLGFAVKLIVMVSTGYAAQSHYLAYDSYSLRDDVRILKSWNIIDSYKAYFTEGDRYVLEGRLAEAETEFKESLKRVDPPESCPVRINLEVVLETRGDLKSADHKRDDAKKFWEEALAVTREAPAGCFNTTSEPDEAVRKHLNETEQRLLDKLKDLPATSASPSPTTSPSPPPPEGGGGGGGGGNGGDGQGGGNGGDGQGGGNGGDGQGGGNDHNDGQRGGDQNGQPNSLPGEPTQEGPSPGQPTQAPTPVGPDRIPTSGANGANELHPDQGDPADVLKRSLENSTASGTDTE</sequence>
<protein>
    <recommendedName>
        <fullName evidence="4">Tetratricopeptide repeat protein</fullName>
    </recommendedName>
</protein>
<feature type="compositionally biased region" description="Basic and acidic residues" evidence="1">
    <location>
        <begin position="303"/>
        <end position="318"/>
    </location>
</feature>
<name>A0A829PFG2_9MYCO</name>
<dbReference type="EMBL" id="JAOX01000001">
    <property type="protein sequence ID" value="ETZ87764.1"/>
    <property type="molecule type" value="Genomic_DNA"/>
</dbReference>
<dbReference type="AlphaFoldDB" id="A0A829PFG2"/>
<dbReference type="Proteomes" id="UP000019854">
    <property type="component" value="Unassembled WGS sequence"/>
</dbReference>
<proteinExistence type="predicted"/>
<gene>
    <name evidence="2" type="ORF">L829_1313</name>
</gene>
<evidence type="ECO:0000313" key="3">
    <source>
        <dbReference type="Proteomes" id="UP000019854"/>
    </source>
</evidence>
<reference evidence="2 3" key="1">
    <citation type="submission" date="2014-01" db="EMBL/GenBank/DDBJ databases">
        <authorList>
            <person name="Zelazny A."/>
            <person name="Olivier K."/>
            <person name="Sampaio E.P."/>
            <person name="Holland S.M."/>
            <person name="Tallon L.J."/>
            <person name="Sadzewicz L.K."/>
            <person name="Sengamalay N."/>
            <person name="Fraser C.M."/>
            <person name="Hine E."/>
            <person name="Shefchek K.A."/>
            <person name="Das S.P."/>
            <person name="Shallom S.J."/>
            <person name="Agrawal S."/>
            <person name="Tettelin H."/>
        </authorList>
    </citation>
    <scope>NUCLEOTIDE SEQUENCE [LARGE SCALE GENOMIC DNA]</scope>
    <source>
        <strain evidence="2 3">MAB_030201_1075</strain>
    </source>
</reference>
<organism evidence="2 3">
    <name type="scientific">Mycobacteroides abscessus MAB_030201_1075</name>
    <dbReference type="NCBI Taxonomy" id="1335410"/>
    <lineage>
        <taxon>Bacteria</taxon>
        <taxon>Bacillati</taxon>
        <taxon>Actinomycetota</taxon>
        <taxon>Actinomycetes</taxon>
        <taxon>Mycobacteriales</taxon>
        <taxon>Mycobacteriaceae</taxon>
        <taxon>Mycobacteroides</taxon>
        <taxon>Mycobacteroides abscessus</taxon>
    </lineage>
</organism>
<comment type="caution">
    <text evidence="2">The sequence shown here is derived from an EMBL/GenBank/DDBJ whole genome shotgun (WGS) entry which is preliminary data.</text>
</comment>
<feature type="compositionally biased region" description="Polar residues" evidence="1">
    <location>
        <begin position="319"/>
        <end position="329"/>
    </location>
</feature>
<evidence type="ECO:0008006" key="4">
    <source>
        <dbReference type="Google" id="ProtNLM"/>
    </source>
</evidence>
<feature type="compositionally biased region" description="Gly residues" evidence="1">
    <location>
        <begin position="212"/>
        <end position="248"/>
    </location>
</feature>
<feature type="region of interest" description="Disordered" evidence="1">
    <location>
        <begin position="192"/>
        <end position="329"/>
    </location>
</feature>
<evidence type="ECO:0000256" key="1">
    <source>
        <dbReference type="SAM" id="MobiDB-lite"/>
    </source>
</evidence>
<evidence type="ECO:0000313" key="2">
    <source>
        <dbReference type="EMBL" id="ETZ87764.1"/>
    </source>
</evidence>
<feature type="compositionally biased region" description="Pro residues" evidence="1">
    <location>
        <begin position="202"/>
        <end position="211"/>
    </location>
</feature>